<dbReference type="AlphaFoldDB" id="A0AA86V5V1"/>
<accession>A0AA86V5V1</accession>
<dbReference type="EMBL" id="CAXDID020000050">
    <property type="protein sequence ID" value="CAL6005384.1"/>
    <property type="molecule type" value="Genomic_DNA"/>
</dbReference>
<organism evidence="1">
    <name type="scientific">Hexamita inflata</name>
    <dbReference type="NCBI Taxonomy" id="28002"/>
    <lineage>
        <taxon>Eukaryota</taxon>
        <taxon>Metamonada</taxon>
        <taxon>Diplomonadida</taxon>
        <taxon>Hexamitidae</taxon>
        <taxon>Hexamitinae</taxon>
        <taxon>Hexamita</taxon>
    </lineage>
</organism>
<reference evidence="1" key="1">
    <citation type="submission" date="2023-06" db="EMBL/GenBank/DDBJ databases">
        <authorList>
            <person name="Kurt Z."/>
        </authorList>
    </citation>
    <scope>NUCLEOTIDE SEQUENCE</scope>
</reference>
<name>A0AA86V5V1_9EUKA</name>
<evidence type="ECO:0000313" key="1">
    <source>
        <dbReference type="EMBL" id="CAI9957643.1"/>
    </source>
</evidence>
<sequence>MCIQQNLISSSKFDQQGLIGYFAGRITILSSSVTYSLQASYIHAVGMVGFLTPQCSNSQITDAICTLNTILTDIYSVCAIGTIIGDEYAVNCTISNLIVYKSNISSVQKNGGVVGISVKSNLTITNTTVQNSNISSSLYIAGGFVGSLQNSSSTLITNSQIDSIMIFCPKFAGIILGNNENSTICITNSYSQGNNYINSIIIQLCSSLNDYTKPNGC</sequence>
<dbReference type="EMBL" id="CATOUU010000889">
    <property type="protein sequence ID" value="CAI9957643.1"/>
    <property type="molecule type" value="Genomic_DNA"/>
</dbReference>
<gene>
    <name evidence="2" type="ORF">HINF_LOCUS19347</name>
    <name evidence="1" type="ORF">HINF_LOCUS45288</name>
</gene>
<comment type="caution">
    <text evidence="1">The sequence shown here is derived from an EMBL/GenBank/DDBJ whole genome shotgun (WGS) entry which is preliminary data.</text>
</comment>
<evidence type="ECO:0000313" key="3">
    <source>
        <dbReference type="Proteomes" id="UP001642409"/>
    </source>
</evidence>
<dbReference type="Proteomes" id="UP001642409">
    <property type="component" value="Unassembled WGS sequence"/>
</dbReference>
<keyword evidence="3" id="KW-1185">Reference proteome</keyword>
<dbReference type="Gene3D" id="2.160.20.110">
    <property type="match status" value="1"/>
</dbReference>
<protein>
    <submittedName>
        <fullName evidence="2">Hypothetical_protein</fullName>
    </submittedName>
</protein>
<evidence type="ECO:0000313" key="2">
    <source>
        <dbReference type="EMBL" id="CAL6005384.1"/>
    </source>
</evidence>
<proteinExistence type="predicted"/>
<reference evidence="2 3" key="2">
    <citation type="submission" date="2024-07" db="EMBL/GenBank/DDBJ databases">
        <authorList>
            <person name="Akdeniz Z."/>
        </authorList>
    </citation>
    <scope>NUCLEOTIDE SEQUENCE [LARGE SCALE GENOMIC DNA]</scope>
</reference>